<keyword evidence="1" id="KW-0596">Phosphopantetheine</keyword>
<name>A0A3B0Z386_9ZZZZ</name>
<keyword evidence="2" id="KW-0597">Phosphoprotein</keyword>
<evidence type="ECO:0000256" key="1">
    <source>
        <dbReference type="ARBA" id="ARBA00022450"/>
    </source>
</evidence>
<dbReference type="AlphaFoldDB" id="A0A3B0Z386"/>
<protein>
    <submittedName>
        <fullName evidence="4">Acyl carrier protein</fullName>
    </submittedName>
</protein>
<proteinExistence type="predicted"/>
<gene>
    <name evidence="4" type="ORF">MNBD_GAMMA12-1984</name>
</gene>
<feature type="domain" description="Carrier" evidence="3">
    <location>
        <begin position="8"/>
        <end position="83"/>
    </location>
</feature>
<dbReference type="SUPFAM" id="SSF47336">
    <property type="entry name" value="ACP-like"/>
    <property type="match status" value="1"/>
</dbReference>
<dbReference type="Gene3D" id="1.10.1200.10">
    <property type="entry name" value="ACP-like"/>
    <property type="match status" value="1"/>
</dbReference>
<dbReference type="PROSITE" id="PS00012">
    <property type="entry name" value="PHOSPHOPANTETHEINE"/>
    <property type="match status" value="1"/>
</dbReference>
<accession>A0A3B0Z386</accession>
<sequence>MSAPLAKTDIFNRVCIIIADCLASDVNDIQLDSYLFNDLGIDSLDFLDIVFGVEREFLIKFRKTPFEKFLRLDTLVDEKNQSQIPIERLDAIKKFLPALQLPPNEPSISVITLMSSLTTETLVLAIEDCCYTGS</sequence>
<evidence type="ECO:0000256" key="2">
    <source>
        <dbReference type="ARBA" id="ARBA00022553"/>
    </source>
</evidence>
<dbReference type="PROSITE" id="PS50075">
    <property type="entry name" value="CARRIER"/>
    <property type="match status" value="1"/>
</dbReference>
<dbReference type="InterPro" id="IPR036736">
    <property type="entry name" value="ACP-like_sf"/>
</dbReference>
<organism evidence="4">
    <name type="scientific">hydrothermal vent metagenome</name>
    <dbReference type="NCBI Taxonomy" id="652676"/>
    <lineage>
        <taxon>unclassified sequences</taxon>
        <taxon>metagenomes</taxon>
        <taxon>ecological metagenomes</taxon>
    </lineage>
</organism>
<dbReference type="InterPro" id="IPR006162">
    <property type="entry name" value="Ppantetheine_attach_site"/>
</dbReference>
<reference evidence="4" key="1">
    <citation type="submission" date="2018-06" db="EMBL/GenBank/DDBJ databases">
        <authorList>
            <person name="Zhirakovskaya E."/>
        </authorList>
    </citation>
    <scope>NUCLEOTIDE SEQUENCE</scope>
</reference>
<dbReference type="EMBL" id="UOFL01000232">
    <property type="protein sequence ID" value="VAW81987.1"/>
    <property type="molecule type" value="Genomic_DNA"/>
</dbReference>
<dbReference type="Pfam" id="PF00550">
    <property type="entry name" value="PP-binding"/>
    <property type="match status" value="1"/>
</dbReference>
<dbReference type="InterPro" id="IPR009081">
    <property type="entry name" value="PP-bd_ACP"/>
</dbReference>
<evidence type="ECO:0000313" key="4">
    <source>
        <dbReference type="EMBL" id="VAW81987.1"/>
    </source>
</evidence>
<evidence type="ECO:0000259" key="3">
    <source>
        <dbReference type="PROSITE" id="PS50075"/>
    </source>
</evidence>